<dbReference type="SUPFAM" id="SSF56300">
    <property type="entry name" value="Metallo-dependent phosphatases"/>
    <property type="match status" value="1"/>
</dbReference>
<evidence type="ECO:0000256" key="5">
    <source>
        <dbReference type="PIRNR" id="PIRNR000898"/>
    </source>
</evidence>
<dbReference type="AlphaFoldDB" id="A0AA92T2A9"/>
<keyword evidence="6" id="KW-0479">Metal-binding</keyword>
<dbReference type="InterPro" id="IPR029052">
    <property type="entry name" value="Metallo-depent_PP-like"/>
</dbReference>
<dbReference type="EMBL" id="QSSA01000001">
    <property type="protein sequence ID" value="RGL64673.1"/>
    <property type="molecule type" value="Genomic_DNA"/>
</dbReference>
<keyword evidence="5 6" id="KW-0408">Iron</keyword>
<feature type="binding site" evidence="6">
    <location>
        <position position="284"/>
    </location>
    <ligand>
        <name>Fe cation</name>
        <dbReference type="ChEBI" id="CHEBI:24875"/>
        <label>2</label>
    </ligand>
</feature>
<feature type="binding site" evidence="6">
    <location>
        <position position="286"/>
    </location>
    <ligand>
        <name>Fe cation</name>
        <dbReference type="ChEBI" id="CHEBI:24875"/>
        <label>1</label>
    </ligand>
</feature>
<gene>
    <name evidence="9" type="ORF">DXC61_00420</name>
</gene>
<feature type="binding site" evidence="6">
    <location>
        <position position="155"/>
    </location>
    <ligand>
        <name>Fe cation</name>
        <dbReference type="ChEBI" id="CHEBI:24875"/>
        <label>2</label>
    </ligand>
</feature>
<dbReference type="GO" id="GO:0046872">
    <property type="term" value="F:metal ion binding"/>
    <property type="evidence" value="ECO:0007669"/>
    <property type="project" value="UniProtKB-KW"/>
</dbReference>
<sequence length="357" mass="40255">MEKKVSGKHSSMNGFAMMKGRVATVVLASALLLGGGLTAQAQNAALTTCSQSAATAIPQNPNWKVNAAEWQKLKGEITLYMTNDMGRNGYYDQKPIAELMGEMAGTVDPECVLAVGDIHHFNGVASTQDPLWLTNYEYVYSHPDLMLNWFPVCGNHEYRGDTQAFMEYGKVSRRWMMSAKYYTKVFDHKETTVRVIFLDTTPLIDSYRKNAEIYPDACKQDAEAQLSWLDETLKNAKEDWVIVVGHHPIYAYTTKKENERLDMQKRLLPILHKYNNVAIYACGHIHNFQHIRKKGDNIDYVVNSSSSLARPVKPIDGTVFCSPADGFSVFTADKKLLRMSMIDKDGKIIHTVLKVKK</sequence>
<evidence type="ECO:0000256" key="2">
    <source>
        <dbReference type="ARBA" id="ARBA00012646"/>
    </source>
</evidence>
<evidence type="ECO:0000256" key="6">
    <source>
        <dbReference type="PIRSR" id="PIRSR000898-1"/>
    </source>
</evidence>
<feature type="chain" id="PRO_5041726788" description="acid phosphatase" evidence="7">
    <location>
        <begin position="42"/>
        <end position="357"/>
    </location>
</feature>
<protein>
    <recommendedName>
        <fullName evidence="2 5">acid phosphatase</fullName>
        <ecNumber evidence="2 5">3.1.3.2</ecNumber>
    </recommendedName>
</protein>
<keyword evidence="3 7" id="KW-0732">Signal</keyword>
<evidence type="ECO:0000256" key="4">
    <source>
        <dbReference type="ARBA" id="ARBA00022801"/>
    </source>
</evidence>
<evidence type="ECO:0000259" key="8">
    <source>
        <dbReference type="Pfam" id="PF00149"/>
    </source>
</evidence>
<dbReference type="Gene3D" id="3.60.21.10">
    <property type="match status" value="1"/>
</dbReference>
<feature type="binding site" evidence="6">
    <location>
        <position position="246"/>
    </location>
    <ligand>
        <name>Fe cation</name>
        <dbReference type="ChEBI" id="CHEBI:24875"/>
        <label>2</label>
    </ligand>
</feature>
<dbReference type="GO" id="GO:0003993">
    <property type="term" value="F:acid phosphatase activity"/>
    <property type="evidence" value="ECO:0007669"/>
    <property type="project" value="UniProtKB-UniRule"/>
</dbReference>
<organism evidence="9 10">
    <name type="scientific">Segatella copri</name>
    <dbReference type="NCBI Taxonomy" id="165179"/>
    <lineage>
        <taxon>Bacteria</taxon>
        <taxon>Pseudomonadati</taxon>
        <taxon>Bacteroidota</taxon>
        <taxon>Bacteroidia</taxon>
        <taxon>Bacteroidales</taxon>
        <taxon>Prevotellaceae</taxon>
        <taxon>Segatella</taxon>
    </lineage>
</organism>
<evidence type="ECO:0000256" key="1">
    <source>
        <dbReference type="ARBA" id="ARBA00000032"/>
    </source>
</evidence>
<evidence type="ECO:0000313" key="10">
    <source>
        <dbReference type="Proteomes" id="UP000261187"/>
    </source>
</evidence>
<proteinExistence type="predicted"/>
<reference evidence="9 10" key="1">
    <citation type="submission" date="2018-08" db="EMBL/GenBank/DDBJ databases">
        <title>A genome reference for cultivated species of the human gut microbiota.</title>
        <authorList>
            <person name="Zou Y."/>
            <person name="Xue W."/>
            <person name="Luo G."/>
        </authorList>
    </citation>
    <scope>NUCLEOTIDE SEQUENCE [LARGE SCALE GENOMIC DNA]</scope>
    <source>
        <strain evidence="9 10">TF06-40</strain>
    </source>
</reference>
<dbReference type="Proteomes" id="UP000261187">
    <property type="component" value="Unassembled WGS sequence"/>
</dbReference>
<feature type="signal peptide" evidence="7">
    <location>
        <begin position="1"/>
        <end position="41"/>
    </location>
</feature>
<dbReference type="InterPro" id="IPR004843">
    <property type="entry name" value="Calcineurin-like_PHP"/>
</dbReference>
<dbReference type="EC" id="3.1.3.2" evidence="2 5"/>
<dbReference type="RefSeq" id="WP_117691630.1">
    <property type="nucleotide sequence ID" value="NZ_QSSA01000001.1"/>
</dbReference>
<feature type="binding site" evidence="6">
    <location>
        <position position="117"/>
    </location>
    <ligand>
        <name>Fe cation</name>
        <dbReference type="ChEBI" id="CHEBI:24875"/>
        <label>1</label>
    </ligand>
</feature>
<evidence type="ECO:0000256" key="7">
    <source>
        <dbReference type="SAM" id="SignalP"/>
    </source>
</evidence>
<dbReference type="PANTHER" id="PTHR10161:SF14">
    <property type="entry name" value="TARTRATE-RESISTANT ACID PHOSPHATASE TYPE 5"/>
    <property type="match status" value="1"/>
</dbReference>
<comment type="caution">
    <text evidence="9">The sequence shown here is derived from an EMBL/GenBank/DDBJ whole genome shotgun (WGS) entry which is preliminary data.</text>
</comment>
<name>A0AA92T2A9_9BACT</name>
<dbReference type="InterPro" id="IPR051558">
    <property type="entry name" value="Metallophosphoesterase_PAP"/>
</dbReference>
<feature type="binding site" evidence="6">
    <location>
        <position position="84"/>
    </location>
    <ligand>
        <name>Fe cation</name>
        <dbReference type="ChEBI" id="CHEBI:24875"/>
        <label>1</label>
    </ligand>
</feature>
<evidence type="ECO:0000256" key="3">
    <source>
        <dbReference type="ARBA" id="ARBA00022729"/>
    </source>
</evidence>
<feature type="domain" description="Calcineurin-like phosphoesterase" evidence="8">
    <location>
        <begin position="82"/>
        <end position="287"/>
    </location>
</feature>
<dbReference type="PANTHER" id="PTHR10161">
    <property type="entry name" value="TARTRATE-RESISTANT ACID PHOSPHATASE TYPE 5"/>
    <property type="match status" value="1"/>
</dbReference>
<feature type="binding site" evidence="6">
    <location>
        <position position="117"/>
    </location>
    <ligand>
        <name>Fe cation</name>
        <dbReference type="ChEBI" id="CHEBI:24875"/>
        <label>2</label>
    </ligand>
</feature>
<comment type="cofactor">
    <cofactor evidence="6">
        <name>Fe cation</name>
        <dbReference type="ChEBI" id="CHEBI:24875"/>
    </cofactor>
    <text evidence="6">Binds 2 iron ions per subunit.</text>
</comment>
<keyword evidence="4 5" id="KW-0378">Hydrolase</keyword>
<dbReference type="Pfam" id="PF00149">
    <property type="entry name" value="Metallophos"/>
    <property type="match status" value="1"/>
</dbReference>
<dbReference type="PIRSF" id="PIRSF000898">
    <property type="entry name" value="Acid_Ptase_5"/>
    <property type="match status" value="1"/>
</dbReference>
<accession>A0AA92T2A9</accession>
<comment type="catalytic activity">
    <reaction evidence="1 5">
        <text>a phosphate monoester + H2O = an alcohol + phosphate</text>
        <dbReference type="Rhea" id="RHEA:15017"/>
        <dbReference type="ChEBI" id="CHEBI:15377"/>
        <dbReference type="ChEBI" id="CHEBI:30879"/>
        <dbReference type="ChEBI" id="CHEBI:43474"/>
        <dbReference type="ChEBI" id="CHEBI:67140"/>
        <dbReference type="EC" id="3.1.3.2"/>
    </reaction>
</comment>
<dbReference type="InterPro" id="IPR024927">
    <property type="entry name" value="Acid_PPase"/>
</dbReference>
<evidence type="ECO:0000313" key="9">
    <source>
        <dbReference type="EMBL" id="RGL64673.1"/>
    </source>
</evidence>